<keyword evidence="4" id="KW-1185">Reference proteome</keyword>
<dbReference type="PROSITE" id="PS51257">
    <property type="entry name" value="PROKAR_LIPOPROTEIN"/>
    <property type="match status" value="1"/>
</dbReference>
<evidence type="ECO:0000313" key="3">
    <source>
        <dbReference type="EMBL" id="MFD1718486.1"/>
    </source>
</evidence>
<evidence type="ECO:0000256" key="1">
    <source>
        <dbReference type="SAM" id="MobiDB-lite"/>
    </source>
</evidence>
<dbReference type="RefSeq" id="WP_388006868.1">
    <property type="nucleotide sequence ID" value="NZ_JBHUEE010000005.1"/>
</dbReference>
<evidence type="ECO:0000256" key="2">
    <source>
        <dbReference type="SAM" id="SignalP"/>
    </source>
</evidence>
<feature type="signal peptide" evidence="2">
    <location>
        <begin position="1"/>
        <end position="41"/>
    </location>
</feature>
<protein>
    <submittedName>
        <fullName evidence="3">Uncharacterized protein</fullName>
    </submittedName>
</protein>
<accession>A0ABW4L4W1</accession>
<gene>
    <name evidence="3" type="ORF">ACFSE6_11605</name>
</gene>
<proteinExistence type="predicted"/>
<dbReference type="EMBL" id="JBHUEE010000005">
    <property type="protein sequence ID" value="MFD1718486.1"/>
    <property type="molecule type" value="Genomic_DNA"/>
</dbReference>
<name>A0ABW4L4W1_9MICO</name>
<dbReference type="Proteomes" id="UP001597277">
    <property type="component" value="Unassembled WGS sequence"/>
</dbReference>
<sequence>MTTFRPPARPAQRRRRLRGPAASLAAVLALAACGGSGQSSARGGGTDDGDGGGGEVTAADQVRAYESLVRQGAPSYRARRARAPTPLGTRPAWRA</sequence>
<feature type="chain" id="PRO_5047502222" evidence="2">
    <location>
        <begin position="42"/>
        <end position="95"/>
    </location>
</feature>
<keyword evidence="2" id="KW-0732">Signal</keyword>
<feature type="compositionally biased region" description="Gly residues" evidence="1">
    <location>
        <begin position="35"/>
        <end position="55"/>
    </location>
</feature>
<feature type="compositionally biased region" description="Low complexity" evidence="1">
    <location>
        <begin position="83"/>
        <end position="95"/>
    </location>
</feature>
<reference evidence="4" key="1">
    <citation type="journal article" date="2019" name="Int. J. Syst. Evol. Microbiol.">
        <title>The Global Catalogue of Microorganisms (GCM) 10K type strain sequencing project: providing services to taxonomists for standard genome sequencing and annotation.</title>
        <authorList>
            <consortium name="The Broad Institute Genomics Platform"/>
            <consortium name="The Broad Institute Genome Sequencing Center for Infectious Disease"/>
            <person name="Wu L."/>
            <person name="Ma J."/>
        </authorList>
    </citation>
    <scope>NUCLEOTIDE SEQUENCE [LARGE SCALE GENOMIC DNA]</scope>
    <source>
        <strain evidence="4">JCM 17130</strain>
    </source>
</reference>
<comment type="caution">
    <text evidence="3">The sequence shown here is derived from an EMBL/GenBank/DDBJ whole genome shotgun (WGS) entry which is preliminary data.</text>
</comment>
<evidence type="ECO:0000313" key="4">
    <source>
        <dbReference type="Proteomes" id="UP001597277"/>
    </source>
</evidence>
<feature type="region of interest" description="Disordered" evidence="1">
    <location>
        <begin position="35"/>
        <end position="95"/>
    </location>
</feature>
<organism evidence="3 4">
    <name type="scientific">Georgenia deserti</name>
    <dbReference type="NCBI Taxonomy" id="2093781"/>
    <lineage>
        <taxon>Bacteria</taxon>
        <taxon>Bacillati</taxon>
        <taxon>Actinomycetota</taxon>
        <taxon>Actinomycetes</taxon>
        <taxon>Micrococcales</taxon>
        <taxon>Bogoriellaceae</taxon>
        <taxon>Georgenia</taxon>
    </lineage>
</organism>